<dbReference type="GO" id="GO:0071949">
    <property type="term" value="F:FAD binding"/>
    <property type="evidence" value="ECO:0007669"/>
    <property type="project" value="InterPro"/>
</dbReference>
<organism evidence="7 8">
    <name type="scientific">Penicillium hordei</name>
    <dbReference type="NCBI Taxonomy" id="40994"/>
    <lineage>
        <taxon>Eukaryota</taxon>
        <taxon>Fungi</taxon>
        <taxon>Dikarya</taxon>
        <taxon>Ascomycota</taxon>
        <taxon>Pezizomycotina</taxon>
        <taxon>Eurotiomycetes</taxon>
        <taxon>Eurotiomycetidae</taxon>
        <taxon>Eurotiales</taxon>
        <taxon>Aspergillaceae</taxon>
        <taxon>Penicillium</taxon>
    </lineage>
</organism>
<evidence type="ECO:0000256" key="4">
    <source>
        <dbReference type="ARBA" id="ARBA00023002"/>
    </source>
</evidence>
<dbReference type="InterPro" id="IPR036188">
    <property type="entry name" value="FAD/NAD-bd_sf"/>
</dbReference>
<reference evidence="7" key="2">
    <citation type="submission" date="2023-01" db="EMBL/GenBank/DDBJ databases">
        <authorList>
            <person name="Petersen C."/>
        </authorList>
    </citation>
    <scope>NUCLEOTIDE SEQUENCE</scope>
    <source>
        <strain evidence="7">IBT 12815</strain>
    </source>
</reference>
<dbReference type="RefSeq" id="XP_056749360.1">
    <property type="nucleotide sequence ID" value="XM_056900692.1"/>
</dbReference>
<dbReference type="InterPro" id="IPR002938">
    <property type="entry name" value="FAD-bd"/>
</dbReference>
<keyword evidence="8" id="KW-1185">Reference proteome</keyword>
<comment type="similarity">
    <text evidence="1">Belongs to the paxM FAD-dependent monooxygenase family.</text>
</comment>
<evidence type="ECO:0000256" key="5">
    <source>
        <dbReference type="ARBA" id="ARBA00023033"/>
    </source>
</evidence>
<keyword evidence="4" id="KW-0560">Oxidoreductase</keyword>
<dbReference type="Proteomes" id="UP001213799">
    <property type="component" value="Unassembled WGS sequence"/>
</dbReference>
<dbReference type="Gene3D" id="3.50.50.60">
    <property type="entry name" value="FAD/NAD(P)-binding domain"/>
    <property type="match status" value="1"/>
</dbReference>
<evidence type="ECO:0000259" key="6">
    <source>
        <dbReference type="Pfam" id="PF01494"/>
    </source>
</evidence>
<dbReference type="PANTHER" id="PTHR13789">
    <property type="entry name" value="MONOOXYGENASE"/>
    <property type="match status" value="1"/>
</dbReference>
<dbReference type="AlphaFoldDB" id="A0AAD6DUK4"/>
<keyword evidence="5" id="KW-0503">Monooxygenase</keyword>
<accession>A0AAD6DUK4</accession>
<sequence>MTRLGEKSESTAPPGLSGITTIIVGLGIAGLTAAIECHRKGHTVLAFEKAGPASHIGSDIIGVASNGALVLDRWGQGAFAKELDNLRSDVGCIEFLDASGKLRSSSNMTGFGVNEGYFLMRSDLVKAMYDYAKSLRISMQFDCRVTSYWEKEDRAGIIVNGERVEGDCVIASDGVYSKARAALKGDKYPLIGLGSVMHRSGGFPSKYLRTAEAAQWLFNTTEKQDRMLEILHEETIFFFGTFQRGKGVYWACMHQTSEPIEDSWVKALDAKAVLQVVKDWPICSKLEPIITSIPGGKCFEHLTMTMEPMDNWRSALGRIMLIGDAAHPVLPTTGQGLSQGIMDGAVLAICLELAGKDNVHLGLQAMEMMRIKEASRLQEYGVALIRRLQSQKWECLDQEQELVPRPTWVFAHDCQESAYENFAAVTQALERGDEYIPAHVPDGTSLPLTQEHELAEQIKALRERNNLYCHSTSG</sequence>
<name>A0AAD6DUK4_9EURO</name>
<keyword evidence="2" id="KW-0285">Flavoprotein</keyword>
<dbReference type="PANTHER" id="PTHR13789:SF236">
    <property type="entry name" value="MONOOXYGENASE, PUTATIVE (AFU_ORTHOLOGUE AFUA_6G12060)-RELATED"/>
    <property type="match status" value="1"/>
</dbReference>
<dbReference type="GeneID" id="81590934"/>
<gene>
    <name evidence="7" type="ORF">N7537_009638</name>
</gene>
<reference evidence="7" key="1">
    <citation type="journal article" date="2023" name="IMA Fungus">
        <title>Comparative genomic study of the Penicillium genus elucidates a diverse pangenome and 15 lateral gene transfer events.</title>
        <authorList>
            <person name="Petersen C."/>
            <person name="Sorensen T."/>
            <person name="Nielsen M.R."/>
            <person name="Sondergaard T.E."/>
            <person name="Sorensen J.L."/>
            <person name="Fitzpatrick D.A."/>
            <person name="Frisvad J.C."/>
            <person name="Nielsen K.L."/>
        </authorList>
    </citation>
    <scope>NUCLEOTIDE SEQUENCE</scope>
    <source>
        <strain evidence="7">IBT 12815</strain>
    </source>
</reference>
<protein>
    <recommendedName>
        <fullName evidence="6">FAD-binding domain-containing protein</fullName>
    </recommendedName>
</protein>
<dbReference type="GO" id="GO:0004497">
    <property type="term" value="F:monooxygenase activity"/>
    <property type="evidence" value="ECO:0007669"/>
    <property type="project" value="UniProtKB-KW"/>
</dbReference>
<dbReference type="EMBL" id="JAQJAE010000005">
    <property type="protein sequence ID" value="KAJ5592734.1"/>
    <property type="molecule type" value="Genomic_DNA"/>
</dbReference>
<evidence type="ECO:0000256" key="2">
    <source>
        <dbReference type="ARBA" id="ARBA00022630"/>
    </source>
</evidence>
<comment type="caution">
    <text evidence="7">The sequence shown here is derived from an EMBL/GenBank/DDBJ whole genome shotgun (WGS) entry which is preliminary data.</text>
</comment>
<evidence type="ECO:0000256" key="3">
    <source>
        <dbReference type="ARBA" id="ARBA00022827"/>
    </source>
</evidence>
<keyword evidence="3" id="KW-0274">FAD</keyword>
<feature type="domain" description="FAD-binding" evidence="6">
    <location>
        <begin position="20"/>
        <end position="351"/>
    </location>
</feature>
<dbReference type="PRINTS" id="PR00420">
    <property type="entry name" value="RNGMNOXGNASE"/>
</dbReference>
<evidence type="ECO:0000313" key="8">
    <source>
        <dbReference type="Proteomes" id="UP001213799"/>
    </source>
</evidence>
<evidence type="ECO:0000256" key="1">
    <source>
        <dbReference type="ARBA" id="ARBA00007992"/>
    </source>
</evidence>
<proteinExistence type="inferred from homology"/>
<dbReference type="Pfam" id="PF01494">
    <property type="entry name" value="FAD_binding_3"/>
    <property type="match status" value="1"/>
</dbReference>
<dbReference type="InterPro" id="IPR050493">
    <property type="entry name" value="FAD-dep_Monooxygenase_BioMet"/>
</dbReference>
<dbReference type="SUPFAM" id="SSF51905">
    <property type="entry name" value="FAD/NAD(P)-binding domain"/>
    <property type="match status" value="1"/>
</dbReference>
<evidence type="ECO:0000313" key="7">
    <source>
        <dbReference type="EMBL" id="KAJ5592734.1"/>
    </source>
</evidence>